<feature type="chain" id="PRO_5003555725" evidence="1">
    <location>
        <begin position="21"/>
        <end position="72"/>
    </location>
</feature>
<evidence type="ECO:0000256" key="1">
    <source>
        <dbReference type="SAM" id="SignalP"/>
    </source>
</evidence>
<keyword evidence="1" id="KW-0732">Signal</keyword>
<dbReference type="Proteomes" id="UP000007174">
    <property type="component" value="Unassembled WGS sequence"/>
</dbReference>
<sequence length="72" mass="7566">MALLSSAILALSLFGTITQAWPQLPTDDGDFTSLTTLPTIPYTTQDSIDVAPRGLSLPADEDAEAGMVMTLP</sequence>
<reference evidence="3" key="1">
    <citation type="journal article" date="2012" name="Nat. Genet.">
        <title>Lifestyle transitions in plant pathogenic Colletotrichum fungi deciphered by genome and transcriptome analyses.</title>
        <authorList>
            <person name="O'Connell R.J."/>
            <person name="Thon M.R."/>
            <person name="Hacquard S."/>
            <person name="Amyotte S.G."/>
            <person name="Kleemann J."/>
            <person name="Torres M.F."/>
            <person name="Damm U."/>
            <person name="Buiate E.A."/>
            <person name="Epstein L."/>
            <person name="Alkan N."/>
            <person name="Altmueller J."/>
            <person name="Alvarado-Balderrama L."/>
            <person name="Bauser C.A."/>
            <person name="Becker C."/>
            <person name="Birren B.W."/>
            <person name="Chen Z."/>
            <person name="Choi J."/>
            <person name="Crouch J.A."/>
            <person name="Duvick J.P."/>
            <person name="Farman M.A."/>
            <person name="Gan P."/>
            <person name="Heiman D."/>
            <person name="Henrissat B."/>
            <person name="Howard R.J."/>
            <person name="Kabbage M."/>
            <person name="Koch C."/>
            <person name="Kracher B."/>
            <person name="Kubo Y."/>
            <person name="Law A.D."/>
            <person name="Lebrun M.-H."/>
            <person name="Lee Y.-H."/>
            <person name="Miyara I."/>
            <person name="Moore N."/>
            <person name="Neumann U."/>
            <person name="Nordstroem K."/>
            <person name="Panaccione D.G."/>
            <person name="Panstruga R."/>
            <person name="Place M."/>
            <person name="Proctor R.H."/>
            <person name="Prusky D."/>
            <person name="Rech G."/>
            <person name="Reinhardt R."/>
            <person name="Rollins J.A."/>
            <person name="Rounsley S."/>
            <person name="Schardl C.L."/>
            <person name="Schwartz D.C."/>
            <person name="Shenoy N."/>
            <person name="Shirasu K."/>
            <person name="Sikhakolli U.R."/>
            <person name="Stueber K."/>
            <person name="Sukno S.A."/>
            <person name="Sweigard J.A."/>
            <person name="Takano Y."/>
            <person name="Takahara H."/>
            <person name="Trail F."/>
            <person name="van der Does H.C."/>
            <person name="Voll L.M."/>
            <person name="Will I."/>
            <person name="Young S."/>
            <person name="Zeng Q."/>
            <person name="Zhang J."/>
            <person name="Zhou S."/>
            <person name="Dickman M.B."/>
            <person name="Schulze-Lefert P."/>
            <person name="Ver Loren van Themaat E."/>
            <person name="Ma L.-J."/>
            <person name="Vaillancourt L.J."/>
        </authorList>
    </citation>
    <scope>NUCLEOTIDE SEQUENCE [LARGE SCALE GENOMIC DNA]</scope>
    <source>
        <strain evidence="3">IMI 349063</strain>
    </source>
</reference>
<proteinExistence type="predicted"/>
<feature type="non-terminal residue" evidence="2">
    <location>
        <position position="72"/>
    </location>
</feature>
<dbReference type="STRING" id="759273.H1W5J3"/>
<dbReference type="EMBL" id="CACQ02010119">
    <property type="protein sequence ID" value="CCF47757.1"/>
    <property type="molecule type" value="Genomic_DNA"/>
</dbReference>
<dbReference type="VEuPathDB" id="FungiDB:CH63R_01884"/>
<name>H1W5J3_COLHI</name>
<organism evidence="2 3">
    <name type="scientific">Colletotrichum higginsianum (strain IMI 349063)</name>
    <name type="common">Crucifer anthracnose fungus</name>
    <dbReference type="NCBI Taxonomy" id="759273"/>
    <lineage>
        <taxon>Eukaryota</taxon>
        <taxon>Fungi</taxon>
        <taxon>Dikarya</taxon>
        <taxon>Ascomycota</taxon>
        <taxon>Pezizomycotina</taxon>
        <taxon>Sordariomycetes</taxon>
        <taxon>Hypocreomycetidae</taxon>
        <taxon>Glomerellales</taxon>
        <taxon>Glomerellaceae</taxon>
        <taxon>Colletotrichum</taxon>
        <taxon>Colletotrichum destructivum species complex</taxon>
    </lineage>
</organism>
<evidence type="ECO:0000313" key="3">
    <source>
        <dbReference type="Proteomes" id="UP000007174"/>
    </source>
</evidence>
<dbReference type="HOGENOM" id="CLU_2729086_0_0_1"/>
<accession>H1W5J3</accession>
<feature type="signal peptide" evidence="1">
    <location>
        <begin position="1"/>
        <end position="20"/>
    </location>
</feature>
<gene>
    <name evidence="2" type="ORF">CH063_16019</name>
</gene>
<protein>
    <submittedName>
        <fullName evidence="2">Uncharacterized protein</fullName>
    </submittedName>
</protein>
<dbReference type="AlphaFoldDB" id="H1W5J3"/>
<evidence type="ECO:0000313" key="2">
    <source>
        <dbReference type="EMBL" id="CCF47757.1"/>
    </source>
</evidence>